<sequence length="97" mass="10912">MHLMKISWLGIGTSIFAFTKLNSHTLILLISLEALMLSLLTFMFSFILMYSSSYHLFLVLLTFAACEASLGLALLVSILRLRSNDFVTSFSSMNFYA</sequence>
<keyword evidence="8 10" id="KW-0472">Membrane</keyword>
<keyword evidence="7" id="KW-0520">NAD</keyword>
<evidence type="ECO:0000256" key="1">
    <source>
        <dbReference type="ARBA" id="ARBA00004141"/>
    </source>
</evidence>
<evidence type="ECO:0000256" key="7">
    <source>
        <dbReference type="ARBA" id="ARBA00023027"/>
    </source>
</evidence>
<evidence type="ECO:0000256" key="5">
    <source>
        <dbReference type="ARBA" id="ARBA00022967"/>
    </source>
</evidence>
<feature type="transmembrane region" description="Helical" evidence="10">
    <location>
        <begin position="56"/>
        <end position="79"/>
    </location>
</feature>
<name>A0A8K1I6X5_9GAST</name>
<dbReference type="AlphaFoldDB" id="A0A8K1I6X5"/>
<comment type="subcellular location">
    <subcellularLocation>
        <location evidence="1">Membrane</location>
        <topology evidence="1">Multi-pass membrane protein</topology>
    </subcellularLocation>
</comment>
<proteinExistence type="inferred from homology"/>
<feature type="transmembrane region" description="Helical" evidence="10">
    <location>
        <begin position="26"/>
        <end position="50"/>
    </location>
</feature>
<evidence type="ECO:0000256" key="8">
    <source>
        <dbReference type="ARBA" id="ARBA00023136"/>
    </source>
</evidence>
<keyword evidence="4 10" id="KW-0812">Transmembrane</keyword>
<accession>A0A8K1I6X5</accession>
<keyword evidence="11" id="KW-0496">Mitochondrion</keyword>
<organism evidence="11">
    <name type="scientific">Asteronotus hepaticus</name>
    <dbReference type="NCBI Taxonomy" id="2676872"/>
    <lineage>
        <taxon>Eukaryota</taxon>
        <taxon>Metazoa</taxon>
        <taxon>Spiralia</taxon>
        <taxon>Lophotrochozoa</taxon>
        <taxon>Mollusca</taxon>
        <taxon>Gastropoda</taxon>
        <taxon>Heterobranchia</taxon>
        <taxon>Euthyneura</taxon>
        <taxon>Nudipleura</taxon>
        <taxon>Nudibranchia</taxon>
        <taxon>Doridina</taxon>
        <taxon>Eudoridoidea</taxon>
        <taxon>Asteronotidae</taxon>
        <taxon>Asteronotus</taxon>
    </lineage>
</organism>
<dbReference type="InterPro" id="IPR039428">
    <property type="entry name" value="NUOK/Mnh_C1-like"/>
</dbReference>
<reference evidence="11" key="1">
    <citation type="submission" date="2021-02" db="EMBL/GenBank/DDBJ databases">
        <title>The full-length mitochondrial genome of a sea slug, Asteronotus hepaticus (Abraham, 1877) (Nudibranchia, Discodorididae).</title>
        <authorList>
            <person name="Jung Y.-H."/>
            <person name="Kim H."/>
            <person name="Kim K.-Y."/>
            <person name="Yoon B.B."/>
            <person name="Yoon M."/>
        </authorList>
    </citation>
    <scope>NUCLEOTIDE SEQUENCE</scope>
</reference>
<comment type="similarity">
    <text evidence="2">Belongs to the complex I subunit 4L family.</text>
</comment>
<dbReference type="EMBL" id="MW559976">
    <property type="protein sequence ID" value="UBU97371.1"/>
    <property type="molecule type" value="Genomic_DNA"/>
</dbReference>
<dbReference type="Gene3D" id="1.10.287.3510">
    <property type="match status" value="1"/>
</dbReference>
<evidence type="ECO:0000256" key="2">
    <source>
        <dbReference type="ARBA" id="ARBA00010519"/>
    </source>
</evidence>
<gene>
    <name evidence="11" type="primary">nad4l</name>
</gene>
<keyword evidence="5" id="KW-1278">Translocase</keyword>
<evidence type="ECO:0000256" key="9">
    <source>
        <dbReference type="ARBA" id="ARBA00031586"/>
    </source>
</evidence>
<protein>
    <recommendedName>
        <fullName evidence="3">NADH-ubiquinone oxidoreductase chain 4L</fullName>
    </recommendedName>
    <alternativeName>
        <fullName evidence="9">NADH dehydrogenase subunit 4L</fullName>
    </alternativeName>
</protein>
<evidence type="ECO:0000256" key="6">
    <source>
        <dbReference type="ARBA" id="ARBA00022989"/>
    </source>
</evidence>
<keyword evidence="6 10" id="KW-1133">Transmembrane helix</keyword>
<evidence type="ECO:0000256" key="3">
    <source>
        <dbReference type="ARBA" id="ARBA00016612"/>
    </source>
</evidence>
<dbReference type="GO" id="GO:0016020">
    <property type="term" value="C:membrane"/>
    <property type="evidence" value="ECO:0007669"/>
    <property type="project" value="UniProtKB-SubCell"/>
</dbReference>
<dbReference type="Pfam" id="PF00420">
    <property type="entry name" value="Oxidored_q2"/>
    <property type="match status" value="1"/>
</dbReference>
<geneLocation type="mitochondrion" evidence="11"/>
<evidence type="ECO:0000256" key="10">
    <source>
        <dbReference type="SAM" id="Phobius"/>
    </source>
</evidence>
<evidence type="ECO:0000313" key="11">
    <source>
        <dbReference type="EMBL" id="UBU97371.1"/>
    </source>
</evidence>
<evidence type="ECO:0000256" key="4">
    <source>
        <dbReference type="ARBA" id="ARBA00022692"/>
    </source>
</evidence>